<feature type="region of interest" description="Disordered" evidence="6">
    <location>
        <begin position="583"/>
        <end position="630"/>
    </location>
</feature>
<evidence type="ECO:0000256" key="2">
    <source>
        <dbReference type="ARBA" id="ARBA00022741"/>
    </source>
</evidence>
<feature type="compositionally biased region" description="Low complexity" evidence="6">
    <location>
        <begin position="887"/>
        <end position="906"/>
    </location>
</feature>
<feature type="compositionally biased region" description="Polar residues" evidence="6">
    <location>
        <begin position="931"/>
        <end position="956"/>
    </location>
</feature>
<evidence type="ECO:0000256" key="3">
    <source>
        <dbReference type="ARBA" id="ARBA00022801"/>
    </source>
</evidence>
<dbReference type="Gene3D" id="3.40.50.300">
    <property type="entry name" value="P-loop containing nucleotide triphosphate hydrolases"/>
    <property type="match status" value="1"/>
</dbReference>
<dbReference type="EMBL" id="CAJVPS010015754">
    <property type="protein sequence ID" value="CAG8687416.1"/>
    <property type="molecule type" value="Genomic_DNA"/>
</dbReference>
<dbReference type="OrthoDB" id="5857104at2759"/>
<dbReference type="SMART" id="SM00490">
    <property type="entry name" value="HELICc"/>
    <property type="match status" value="1"/>
</dbReference>
<dbReference type="InterPro" id="IPR038718">
    <property type="entry name" value="SNF2-like_sf"/>
</dbReference>
<dbReference type="InterPro" id="IPR001650">
    <property type="entry name" value="Helicase_C-like"/>
</dbReference>
<sequence length="956" mass="108800">KTIQIISYLSILFHENAYYPYLIVVPKSTAINWVREFKKWAPEMKVVEYHGETPNRKVIEKYELYPFPDTQKEQRSLKCHVVITTYETMNMNASVFEKVPVWQALIVDEAHRLKGGASSQLFNTLKKRLDVRQSILLTGTPLQNNIEELFNLMNFLGLEDFEEPKLMAQEYEEFNKEKLDELHEKLKPYFLRRTKEQVLGFLPPKAEIIVPVAMTSLQKKLCKEILAKNVELLKTITSSKTTVAKTRKMSLQNVLMEVRKVLCHPYLMPGIEDTGIENEFIIHKNLVEASGKLMLLQKMLPKLKEKGNRVLVFSQFKMLLDIFEDFVIKEGWEYVRLDGDISGNERQSKIDAFQATDSKIFLFLLTTRAGGVGLNLTGADTVFIYDPDFNPHSDMQALSRVHRIGQDKKVLVFRFVTRSSAEERILQIGKRKLVLDHLIVEKMEEEKLDANDVESVLRFGAEALFSDETDETALKYRDEDIEKLLDRSYLENAEPTDESSQSKDLHGLSFARIWDLEKNQLSEEVMDESGMGKGSDDTENDGDGTDIWEKLIQERIQQAAQQEASSPVRMTRKRTKVVNYYEDEFDSPKKRRSKKEKSPEKPVTEDNDDEFVPKEDEMYDSSSTETASEYEQDGILALDASTVPVDKSQLQSKFKISASSSSMQQQTQNQFQVPSQSQMPPQHAIQTAGGYLVTNPAQRGVADNYHLQMHPNNPNEILYAQYMQYQQEAWRQRQRQEQERKLAYQMYVQQQMHRQARYYGYNSSPTPTTQAQAQTNNKTNQQNYITSNNVVVVPSNDKNNDNISAHQKLVQSSSLTSTSNTNQGRPVSDNFANDQKQDKNSNQETKTITPKTAPIVPSTPTSKISRTVVPPPPHVEVIDLESPPHESASVSHSQTAVSSSVNSRSTAPKDNIARASPSTISTTPISSTSSQSNPQMGSNRNSSTKLNNTARTMTSS</sequence>
<feature type="compositionally biased region" description="Low complexity" evidence="6">
    <location>
        <begin position="765"/>
        <end position="783"/>
    </location>
</feature>
<feature type="region of interest" description="Disordered" evidence="6">
    <location>
        <begin position="810"/>
        <end position="956"/>
    </location>
</feature>
<evidence type="ECO:0000259" key="8">
    <source>
        <dbReference type="PROSITE" id="PS51194"/>
    </source>
</evidence>
<dbReference type="AlphaFoldDB" id="A0A9N9ESB5"/>
<dbReference type="Gene3D" id="3.40.50.10810">
    <property type="entry name" value="Tandem AAA-ATPase domain"/>
    <property type="match status" value="1"/>
</dbReference>
<accession>A0A9N9ESB5</accession>
<feature type="compositionally biased region" description="Low complexity" evidence="6">
    <location>
        <begin position="812"/>
        <end position="822"/>
    </location>
</feature>
<feature type="non-terminal residue" evidence="9">
    <location>
        <position position="1"/>
    </location>
</feature>
<evidence type="ECO:0000256" key="1">
    <source>
        <dbReference type="ARBA" id="ARBA00004123"/>
    </source>
</evidence>
<dbReference type="GO" id="GO:0003677">
    <property type="term" value="F:DNA binding"/>
    <property type="evidence" value="ECO:0007669"/>
    <property type="project" value="TreeGrafter"/>
</dbReference>
<feature type="region of interest" description="Disordered" evidence="6">
    <location>
        <begin position="759"/>
        <end position="784"/>
    </location>
</feature>
<dbReference type="InterPro" id="IPR014001">
    <property type="entry name" value="Helicase_ATP-bd"/>
</dbReference>
<dbReference type="PROSITE" id="PS51194">
    <property type="entry name" value="HELICASE_CTER"/>
    <property type="match status" value="1"/>
</dbReference>
<feature type="region of interest" description="Disordered" evidence="6">
    <location>
        <begin position="523"/>
        <end position="545"/>
    </location>
</feature>
<feature type="non-terminal residue" evidence="9">
    <location>
        <position position="956"/>
    </location>
</feature>
<dbReference type="PANTHER" id="PTHR45623:SF17">
    <property type="entry name" value="CHROMODOMAIN-HELICASE-DNA-BINDING PROTEIN 3-RELATED"/>
    <property type="match status" value="1"/>
</dbReference>
<evidence type="ECO:0000256" key="6">
    <source>
        <dbReference type="SAM" id="MobiDB-lite"/>
    </source>
</evidence>
<comment type="caution">
    <text evidence="9">The sequence shown here is derived from an EMBL/GenBank/DDBJ whole genome shotgun (WGS) entry which is preliminary data.</text>
</comment>
<reference evidence="9" key="1">
    <citation type="submission" date="2021-06" db="EMBL/GenBank/DDBJ databases">
        <authorList>
            <person name="Kallberg Y."/>
            <person name="Tangrot J."/>
            <person name="Rosling A."/>
        </authorList>
    </citation>
    <scope>NUCLEOTIDE SEQUENCE</scope>
    <source>
        <strain evidence="9">FL130A</strain>
    </source>
</reference>
<dbReference type="CDD" id="cd18793">
    <property type="entry name" value="SF2_C_SNF"/>
    <property type="match status" value="1"/>
</dbReference>
<name>A0A9N9ESB5_9GLOM</name>
<dbReference type="PROSITE" id="PS51192">
    <property type="entry name" value="HELICASE_ATP_BIND_1"/>
    <property type="match status" value="1"/>
</dbReference>
<dbReference type="InterPro" id="IPR049730">
    <property type="entry name" value="SNF2/RAD54-like_C"/>
</dbReference>
<dbReference type="GO" id="GO:0005524">
    <property type="term" value="F:ATP binding"/>
    <property type="evidence" value="ECO:0007669"/>
    <property type="project" value="InterPro"/>
</dbReference>
<dbReference type="InterPro" id="IPR027417">
    <property type="entry name" value="P-loop_NTPase"/>
</dbReference>
<dbReference type="SMART" id="SM00487">
    <property type="entry name" value="DEXDc"/>
    <property type="match status" value="1"/>
</dbReference>
<organism evidence="9 10">
    <name type="scientific">Ambispora leptoticha</name>
    <dbReference type="NCBI Taxonomy" id="144679"/>
    <lineage>
        <taxon>Eukaryota</taxon>
        <taxon>Fungi</taxon>
        <taxon>Fungi incertae sedis</taxon>
        <taxon>Mucoromycota</taxon>
        <taxon>Glomeromycotina</taxon>
        <taxon>Glomeromycetes</taxon>
        <taxon>Archaeosporales</taxon>
        <taxon>Ambisporaceae</taxon>
        <taxon>Ambispora</taxon>
    </lineage>
</organism>
<feature type="domain" description="Helicase C-terminal" evidence="8">
    <location>
        <begin position="295"/>
        <end position="447"/>
    </location>
</feature>
<dbReference type="Proteomes" id="UP000789508">
    <property type="component" value="Unassembled WGS sequence"/>
</dbReference>
<comment type="subcellular location">
    <subcellularLocation>
        <location evidence="1">Nucleus</location>
    </subcellularLocation>
</comment>
<dbReference type="GO" id="GO:0005634">
    <property type="term" value="C:nucleus"/>
    <property type="evidence" value="ECO:0007669"/>
    <property type="project" value="UniProtKB-SubCell"/>
</dbReference>
<keyword evidence="2" id="KW-0547">Nucleotide-binding</keyword>
<dbReference type="SUPFAM" id="SSF52540">
    <property type="entry name" value="P-loop containing nucleoside triphosphate hydrolases"/>
    <property type="match status" value="2"/>
</dbReference>
<dbReference type="GO" id="GO:0140658">
    <property type="term" value="F:ATP-dependent chromatin remodeler activity"/>
    <property type="evidence" value="ECO:0007669"/>
    <property type="project" value="TreeGrafter"/>
</dbReference>
<dbReference type="InterPro" id="IPR000330">
    <property type="entry name" value="SNF2_N"/>
</dbReference>
<protein>
    <submittedName>
        <fullName evidence="9">3340_t:CDS:1</fullName>
    </submittedName>
</protein>
<evidence type="ECO:0000259" key="7">
    <source>
        <dbReference type="PROSITE" id="PS51192"/>
    </source>
</evidence>
<dbReference type="PANTHER" id="PTHR45623">
    <property type="entry name" value="CHROMODOMAIN-HELICASE-DNA-BINDING PROTEIN 3-RELATED-RELATED"/>
    <property type="match status" value="1"/>
</dbReference>
<keyword evidence="10" id="KW-1185">Reference proteome</keyword>
<dbReference type="GO" id="GO:0000785">
    <property type="term" value="C:chromatin"/>
    <property type="evidence" value="ECO:0007669"/>
    <property type="project" value="TreeGrafter"/>
</dbReference>
<keyword evidence="5" id="KW-0539">Nucleus</keyword>
<proteinExistence type="predicted"/>
<keyword evidence="3" id="KW-0378">Hydrolase</keyword>
<feature type="compositionally biased region" description="Polar residues" evidence="6">
    <location>
        <begin position="620"/>
        <end position="629"/>
    </location>
</feature>
<feature type="domain" description="Helicase ATP-binding" evidence="7">
    <location>
        <begin position="1"/>
        <end position="159"/>
    </location>
</feature>
<gene>
    <name evidence="9" type="ORF">ALEPTO_LOCUS11088</name>
</gene>
<keyword evidence="4" id="KW-0067">ATP-binding</keyword>
<dbReference type="Pfam" id="PF00176">
    <property type="entry name" value="SNF2-rel_dom"/>
    <property type="match status" value="1"/>
</dbReference>
<evidence type="ECO:0000256" key="5">
    <source>
        <dbReference type="ARBA" id="ARBA00023242"/>
    </source>
</evidence>
<evidence type="ECO:0000313" key="10">
    <source>
        <dbReference type="Proteomes" id="UP000789508"/>
    </source>
</evidence>
<evidence type="ECO:0000313" key="9">
    <source>
        <dbReference type="EMBL" id="CAG8687416.1"/>
    </source>
</evidence>
<evidence type="ECO:0000256" key="4">
    <source>
        <dbReference type="ARBA" id="ARBA00022840"/>
    </source>
</evidence>
<feature type="compositionally biased region" description="Low complexity" evidence="6">
    <location>
        <begin position="916"/>
        <end position="930"/>
    </location>
</feature>
<dbReference type="Pfam" id="PF00271">
    <property type="entry name" value="Helicase_C"/>
    <property type="match status" value="1"/>
</dbReference>
<dbReference type="GO" id="GO:0016887">
    <property type="term" value="F:ATP hydrolysis activity"/>
    <property type="evidence" value="ECO:0007669"/>
    <property type="project" value="TreeGrafter"/>
</dbReference>
<dbReference type="GO" id="GO:0042393">
    <property type="term" value="F:histone binding"/>
    <property type="evidence" value="ECO:0007669"/>
    <property type="project" value="TreeGrafter"/>
</dbReference>
<dbReference type="GO" id="GO:0003682">
    <property type="term" value="F:chromatin binding"/>
    <property type="evidence" value="ECO:0007669"/>
    <property type="project" value="TreeGrafter"/>
</dbReference>